<sequence>MNPSLPLHIADLLAKTPKIRVIKELRSLTGFSFETAKGFCDAVESRRFLQEQVPPEFGGGSLVTRVRLMQSDENSVEAVRLVQDETGMTMMEARRFIASLDHPAS</sequence>
<organism evidence="1 2">
    <name type="scientific">Streptomyces citrinus</name>
    <dbReference type="NCBI Taxonomy" id="3118173"/>
    <lineage>
        <taxon>Bacteria</taxon>
        <taxon>Bacillati</taxon>
        <taxon>Actinomycetota</taxon>
        <taxon>Actinomycetes</taxon>
        <taxon>Kitasatosporales</taxon>
        <taxon>Streptomycetaceae</taxon>
        <taxon>Streptomyces</taxon>
    </lineage>
</organism>
<gene>
    <name evidence="1" type="ORF">V2W30_04170</name>
</gene>
<evidence type="ECO:0000313" key="2">
    <source>
        <dbReference type="Proteomes" id="UP001432251"/>
    </source>
</evidence>
<keyword evidence="2" id="KW-1185">Reference proteome</keyword>
<dbReference type="EMBL" id="CP146022">
    <property type="protein sequence ID" value="WWQ62636.1"/>
    <property type="molecule type" value="Genomic_DNA"/>
</dbReference>
<accession>A0ACD5A632</accession>
<evidence type="ECO:0000313" key="1">
    <source>
        <dbReference type="EMBL" id="WWQ62636.1"/>
    </source>
</evidence>
<protein>
    <submittedName>
        <fullName evidence="1">Uncharacterized protein</fullName>
    </submittedName>
</protein>
<reference evidence="1" key="1">
    <citation type="journal article" date="2025" name="Int. J. Syst. Evol. Microbiol.">
        <title>Streptomyces citrinus sp. nov., with yellow diffusible pigment.</title>
        <authorList>
            <person name="He Y."/>
            <person name="Yang E."/>
            <person name="Xu J."/>
            <person name="Sun Y."/>
            <person name="Sun L."/>
        </authorList>
    </citation>
    <scope>NUCLEOTIDE SEQUENCE</scope>
    <source>
        <strain evidence="1">Q6</strain>
    </source>
</reference>
<name>A0ACD5A632_9ACTN</name>
<proteinExistence type="predicted"/>
<dbReference type="Proteomes" id="UP001432251">
    <property type="component" value="Chromosome"/>
</dbReference>